<comment type="caution">
    <text evidence="2">The sequence shown here is derived from an EMBL/GenBank/DDBJ whole genome shotgun (WGS) entry which is preliminary data.</text>
</comment>
<dbReference type="Proteomes" id="UP001183388">
    <property type="component" value="Unassembled WGS sequence"/>
</dbReference>
<evidence type="ECO:0000313" key="2">
    <source>
        <dbReference type="EMBL" id="MDT0306105.1"/>
    </source>
</evidence>
<protein>
    <submittedName>
        <fullName evidence="2">Uncharacterized protein</fullName>
    </submittedName>
</protein>
<reference evidence="3" key="1">
    <citation type="submission" date="2023-07" db="EMBL/GenBank/DDBJ databases">
        <title>30 novel species of actinomycetes from the DSMZ collection.</title>
        <authorList>
            <person name="Nouioui I."/>
        </authorList>
    </citation>
    <scope>NUCLEOTIDE SEQUENCE [LARGE SCALE GENOMIC DNA]</scope>
    <source>
        <strain evidence="3">DSM 44917</strain>
    </source>
</reference>
<organism evidence="2 3">
    <name type="scientific">Streptomyces boetiae</name>
    <dbReference type="NCBI Taxonomy" id="3075541"/>
    <lineage>
        <taxon>Bacteria</taxon>
        <taxon>Bacillati</taxon>
        <taxon>Actinomycetota</taxon>
        <taxon>Actinomycetes</taxon>
        <taxon>Kitasatosporales</taxon>
        <taxon>Streptomycetaceae</taxon>
        <taxon>Streptomyces</taxon>
    </lineage>
</organism>
<feature type="compositionally biased region" description="Low complexity" evidence="1">
    <location>
        <begin position="1"/>
        <end position="19"/>
    </location>
</feature>
<name>A0ABU2L3K3_9ACTN</name>
<proteinExistence type="predicted"/>
<evidence type="ECO:0000313" key="3">
    <source>
        <dbReference type="Proteomes" id="UP001183388"/>
    </source>
</evidence>
<evidence type="ECO:0000256" key="1">
    <source>
        <dbReference type="SAM" id="MobiDB-lite"/>
    </source>
</evidence>
<sequence>MADTTPATAQQAAQAAARAEAIRRKTAAELQRHGQAMAALTRPRTR</sequence>
<keyword evidence="3" id="KW-1185">Reference proteome</keyword>
<dbReference type="EMBL" id="JAVREN010000004">
    <property type="protein sequence ID" value="MDT0306105.1"/>
    <property type="molecule type" value="Genomic_DNA"/>
</dbReference>
<feature type="region of interest" description="Disordered" evidence="1">
    <location>
        <begin position="1"/>
        <end position="20"/>
    </location>
</feature>
<gene>
    <name evidence="2" type="ORF">RM780_03895</name>
</gene>
<dbReference type="RefSeq" id="WP_311629024.1">
    <property type="nucleotide sequence ID" value="NZ_JAVREN010000004.1"/>
</dbReference>
<accession>A0ABU2L3K3</accession>